<dbReference type="OrthoDB" id="709791at2"/>
<feature type="transmembrane region" description="Helical" evidence="1">
    <location>
        <begin position="6"/>
        <end position="26"/>
    </location>
</feature>
<gene>
    <name evidence="2" type="ORF">C5745_05870</name>
</gene>
<evidence type="ECO:0000256" key="1">
    <source>
        <dbReference type="SAM" id="Phobius"/>
    </source>
</evidence>
<sequence length="334" mass="38550">MKIYLWGSTFCGVTFVTYLLNTNGRFLDLMDYIEEPQFFLLCVLTFALLWLYMWWISRLVRLLFVLLSKMRPSFRWPMYGAYFLTVGLSITTFHLCLLHFLYSLVNSGIVASGYMRIGFPIFVTILFVYTSLVLWKPSCSVFHDSHIRRWWKKGRRAVQWKDRQLALSVGDMYGNGVAEQDDAHKIGHSSGGASKSVPSVVVEPVPLLDKVRILDILIYLSTRNGGVLYLMDGRVLYTKYTANVIASWLANEWFLKVGKGRYVNMFHLRRSKTSKYHLVAPPAAMNALCGAGNLDDRKLRKLLSVTEWFEGNLAQHEKARVNLPVDCWDEYFAY</sequence>
<proteinExistence type="predicted"/>
<dbReference type="Proteomes" id="UP000239711">
    <property type="component" value="Unassembled WGS sequence"/>
</dbReference>
<keyword evidence="1" id="KW-0472">Membrane</keyword>
<evidence type="ECO:0000313" key="2">
    <source>
        <dbReference type="EMBL" id="PRD48039.1"/>
    </source>
</evidence>
<dbReference type="EMBL" id="PVBQ01000004">
    <property type="protein sequence ID" value="PRD48039.1"/>
    <property type="molecule type" value="Genomic_DNA"/>
</dbReference>
<accession>A0A2S9J5M5</accession>
<evidence type="ECO:0000313" key="3">
    <source>
        <dbReference type="Proteomes" id="UP000239711"/>
    </source>
</evidence>
<comment type="caution">
    <text evidence="2">The sequence shown here is derived from an EMBL/GenBank/DDBJ whole genome shotgun (WGS) entry which is preliminary data.</text>
</comment>
<dbReference type="RefSeq" id="WP_105716066.1">
    <property type="nucleotide sequence ID" value="NZ_PVBQ01000004.1"/>
</dbReference>
<protein>
    <submittedName>
        <fullName evidence="2">Uncharacterized protein</fullName>
    </submittedName>
</protein>
<feature type="transmembrane region" description="Helical" evidence="1">
    <location>
        <begin position="114"/>
        <end position="135"/>
    </location>
</feature>
<reference evidence="2 3" key="1">
    <citation type="submission" date="2018-02" db="EMBL/GenBank/DDBJ databases">
        <title>The draft genome of Sphingobacterium sp. 5JN-11.</title>
        <authorList>
            <person name="Liu L."/>
            <person name="Li L."/>
            <person name="Liang L."/>
            <person name="Zhang X."/>
            <person name="Wang T."/>
        </authorList>
    </citation>
    <scope>NUCLEOTIDE SEQUENCE [LARGE SCALE GENOMIC DNA]</scope>
    <source>
        <strain evidence="2 3">5JN-11</strain>
    </source>
</reference>
<keyword evidence="1" id="KW-1133">Transmembrane helix</keyword>
<name>A0A2S9J5M5_9SPHI</name>
<feature type="transmembrane region" description="Helical" evidence="1">
    <location>
        <begin position="38"/>
        <end position="56"/>
    </location>
</feature>
<keyword evidence="3" id="KW-1185">Reference proteome</keyword>
<organism evidence="2 3">
    <name type="scientific">Sphingobacterium haloxyli</name>
    <dbReference type="NCBI Taxonomy" id="2100533"/>
    <lineage>
        <taxon>Bacteria</taxon>
        <taxon>Pseudomonadati</taxon>
        <taxon>Bacteroidota</taxon>
        <taxon>Sphingobacteriia</taxon>
        <taxon>Sphingobacteriales</taxon>
        <taxon>Sphingobacteriaceae</taxon>
        <taxon>Sphingobacterium</taxon>
    </lineage>
</organism>
<dbReference type="AlphaFoldDB" id="A0A2S9J5M5"/>
<feature type="transmembrane region" description="Helical" evidence="1">
    <location>
        <begin position="76"/>
        <end position="102"/>
    </location>
</feature>
<keyword evidence="1" id="KW-0812">Transmembrane</keyword>